<keyword evidence="4" id="KW-1185">Reference proteome</keyword>
<protein>
    <recommendedName>
        <fullName evidence="5">WD40 repeat domain-containing protein</fullName>
    </recommendedName>
</protein>
<keyword evidence="2" id="KW-0472">Membrane</keyword>
<evidence type="ECO:0000313" key="3">
    <source>
        <dbReference type="EMBL" id="NAS20316.1"/>
    </source>
</evidence>
<evidence type="ECO:0008006" key="5">
    <source>
        <dbReference type="Google" id="ProtNLM"/>
    </source>
</evidence>
<keyword evidence="2" id="KW-0812">Transmembrane</keyword>
<gene>
    <name evidence="3" type="ORF">GT755_01300</name>
</gene>
<dbReference type="Gene3D" id="2.120.10.30">
    <property type="entry name" value="TolB, C-terminal domain"/>
    <property type="match status" value="1"/>
</dbReference>
<name>A0A7C9NJV1_9ACTN</name>
<comment type="caution">
    <text evidence="3">The sequence shown here is derived from an EMBL/GenBank/DDBJ whole genome shotgun (WGS) entry which is preliminary data.</text>
</comment>
<evidence type="ECO:0000313" key="4">
    <source>
        <dbReference type="Proteomes" id="UP000479526"/>
    </source>
</evidence>
<evidence type="ECO:0000256" key="1">
    <source>
        <dbReference type="SAM" id="MobiDB-lite"/>
    </source>
</evidence>
<keyword evidence="2" id="KW-1133">Transmembrane helix</keyword>
<proteinExistence type="predicted"/>
<accession>A0A7C9NJV1</accession>
<feature type="compositionally biased region" description="Low complexity" evidence="1">
    <location>
        <begin position="9"/>
        <end position="18"/>
    </location>
</feature>
<dbReference type="RefSeq" id="WP_161477837.1">
    <property type="nucleotide sequence ID" value="NZ_WXEW01000001.1"/>
</dbReference>
<organism evidence="3 4">
    <name type="scientific">Herbidospora solisilvae</name>
    <dbReference type="NCBI Taxonomy" id="2696284"/>
    <lineage>
        <taxon>Bacteria</taxon>
        <taxon>Bacillati</taxon>
        <taxon>Actinomycetota</taxon>
        <taxon>Actinomycetes</taxon>
        <taxon>Streptosporangiales</taxon>
        <taxon>Streptosporangiaceae</taxon>
        <taxon>Herbidospora</taxon>
    </lineage>
</organism>
<feature type="region of interest" description="Disordered" evidence="1">
    <location>
        <begin position="1"/>
        <end position="27"/>
    </location>
</feature>
<evidence type="ECO:0000256" key="2">
    <source>
        <dbReference type="SAM" id="Phobius"/>
    </source>
</evidence>
<dbReference type="InterPro" id="IPR011044">
    <property type="entry name" value="Quino_amine_DH_bsu"/>
</dbReference>
<dbReference type="SUPFAM" id="SSF50969">
    <property type="entry name" value="YVTN repeat-like/Quinoprotein amine dehydrogenase"/>
    <property type="match status" value="1"/>
</dbReference>
<dbReference type="EMBL" id="WXEW01000001">
    <property type="protein sequence ID" value="NAS20316.1"/>
    <property type="molecule type" value="Genomic_DNA"/>
</dbReference>
<dbReference type="Proteomes" id="UP000479526">
    <property type="component" value="Unassembled WGS sequence"/>
</dbReference>
<dbReference type="AlphaFoldDB" id="A0A7C9NJV1"/>
<sequence>MTLEDDLRATLARAATQAPPAPPGLLDGVARRRRRRARSRLLASAAAVVLVATGTMLAVRHERPEPVVVTPPPPAITEEQVAGSPPVEEVWPGAVQIAPASLENGKRLRPLLIADDHTTLLTTWSSHERAGAVYAYDQRTRELRQVTLVPSRKGEIADGFVVAGDRLVWHVKTDTSATLWRAPLAGGSAERLPGTLPHVPWATDLAGDRLVYSAGDTGVFSVPVTGGPPTPVPGGEGLHLLEWPWAGDPHLPADGEKDVRFRRLVNLETGEVRHAALTPGDRYVVCGVTTCSGQHADGASFVRARDGSGEREVPFAPQGLAADRFMAVTVTGRDEVEQYVVDVVTGRSGSLELNVTLDGGERSYTTMGLTADDRDMLSVHRTGDDTLVFIDLRRITSGP</sequence>
<reference evidence="3 4" key="1">
    <citation type="submission" date="2020-01" db="EMBL/GenBank/DDBJ databases">
        <title>Herbidospora sp. NEAU-GS84 nov., a novel actinomycete isolated from soil.</title>
        <authorList>
            <person name="Han L."/>
        </authorList>
    </citation>
    <scope>NUCLEOTIDE SEQUENCE [LARGE SCALE GENOMIC DNA]</scope>
    <source>
        <strain evidence="3 4">NEAU-GS84</strain>
    </source>
</reference>
<dbReference type="InterPro" id="IPR011042">
    <property type="entry name" value="6-blade_b-propeller_TolB-like"/>
</dbReference>
<feature type="transmembrane region" description="Helical" evidence="2">
    <location>
        <begin position="41"/>
        <end position="59"/>
    </location>
</feature>